<comment type="similarity">
    <text evidence="1 4">Belongs to the universal ribosomal protein uS3 family.</text>
</comment>
<evidence type="ECO:0000313" key="6">
    <source>
        <dbReference type="EMBL" id="ARX11102.1"/>
    </source>
</evidence>
<dbReference type="AlphaFoldDB" id="A0A1Z1R048"/>
<feature type="domain" description="Small ribosomal subunit protein uS3 C-terminal" evidence="5">
    <location>
        <begin position="466"/>
        <end position="546"/>
    </location>
</feature>
<dbReference type="PANTHER" id="PTHR35928">
    <property type="entry name" value="RIBOSOMAL PROTEIN S3, MITOCHONDRIAL"/>
    <property type="match status" value="1"/>
</dbReference>
<evidence type="ECO:0000259" key="5">
    <source>
        <dbReference type="Pfam" id="PF00189"/>
    </source>
</evidence>
<keyword evidence="6" id="KW-0496">Mitochondrion</keyword>
<evidence type="ECO:0000256" key="2">
    <source>
        <dbReference type="ARBA" id="ARBA00022980"/>
    </source>
</evidence>
<keyword evidence="3 4" id="KW-0687">Ribonucleoprotein</keyword>
<accession>A0A1Z1R048</accession>
<dbReference type="Gene3D" id="3.30.1140.32">
    <property type="entry name" value="Ribosomal protein S3, C-terminal domain"/>
    <property type="match status" value="1"/>
</dbReference>
<dbReference type="InterPro" id="IPR044954">
    <property type="entry name" value="Ribosomal_uS3m_plant"/>
</dbReference>
<dbReference type="GO" id="GO:0006412">
    <property type="term" value="P:translation"/>
    <property type="evidence" value="ECO:0007669"/>
    <property type="project" value="InterPro"/>
</dbReference>
<dbReference type="GO" id="GO:0003735">
    <property type="term" value="F:structural constituent of ribosome"/>
    <property type="evidence" value="ECO:0007669"/>
    <property type="project" value="InterPro"/>
</dbReference>
<dbReference type="PROSITE" id="PS00548">
    <property type="entry name" value="RIBOSOMAL_S3"/>
    <property type="match status" value="1"/>
</dbReference>
<dbReference type="InterPro" id="IPR036419">
    <property type="entry name" value="Ribosomal_S3_C_sf"/>
</dbReference>
<organism evidence="6">
    <name type="scientific">Ottelia ovalifolia</name>
    <dbReference type="NCBI Taxonomy" id="241194"/>
    <lineage>
        <taxon>Eukaryota</taxon>
        <taxon>Viridiplantae</taxon>
        <taxon>Streptophyta</taxon>
        <taxon>Embryophyta</taxon>
        <taxon>Tracheophyta</taxon>
        <taxon>Spermatophyta</taxon>
        <taxon>Magnoliopsida</taxon>
        <taxon>Liliopsida</taxon>
        <taxon>Hydrocharitaceae</taxon>
        <taxon>Ottelia</taxon>
    </lineage>
</organism>
<reference evidence="6" key="1">
    <citation type="journal article" date="2017" name="PLoS ONE">
        <title>Mitochondrial genome evolution in Alismatales: Size reduction and extensive loss of ribosomal protein genes.</title>
        <authorList>
            <person name="Petersen G."/>
            <person name="Cuenca A."/>
            <person name="Zervas A."/>
            <person name="Ross G.T."/>
            <person name="Graham S.W."/>
            <person name="Barrett C.F."/>
            <person name="Davis J.I."/>
            <person name="Seberg O."/>
        </authorList>
    </citation>
    <scope>NUCLEOTIDE SEQUENCE</scope>
</reference>
<gene>
    <name evidence="6" type="primary">rps3</name>
</gene>
<dbReference type="GO" id="GO:1990904">
    <property type="term" value="C:ribonucleoprotein complex"/>
    <property type="evidence" value="ECO:0007669"/>
    <property type="project" value="UniProtKB-KW"/>
</dbReference>
<geneLocation type="mitochondrion" evidence="6"/>
<dbReference type="SUPFAM" id="SSF54821">
    <property type="entry name" value="Ribosomal protein S3 C-terminal domain"/>
    <property type="match status" value="1"/>
</dbReference>
<protein>
    <submittedName>
        <fullName evidence="6">Ribosomal protein S3</fullName>
    </submittedName>
</protein>
<dbReference type="PANTHER" id="PTHR35928:SF2">
    <property type="entry name" value="SMALL RIBOSOMAL SUBUNIT PROTEIN US3M"/>
    <property type="match status" value="1"/>
</dbReference>
<evidence type="ECO:0000256" key="4">
    <source>
        <dbReference type="RuleBase" id="RU003624"/>
    </source>
</evidence>
<dbReference type="Pfam" id="PF00189">
    <property type="entry name" value="Ribosomal_S3_C"/>
    <property type="match status" value="1"/>
</dbReference>
<keyword evidence="2 4" id="KW-0689">Ribosomal protein</keyword>
<proteinExistence type="inferred from homology"/>
<sequence>MARKGNPISVRLSLNRSSDPSRFSDYYYGKSVYQDVNLRSSFGSIRPPTISTFGFRLGRCLLLHFPKGTFIHFFLPRGPLRLKRGDESRPGKEKGQWWAFGKVGPIGCLHSSKGTEEERTDVRGRGAFGGAEWISYYKSRKTTNLPYIRVSPRVEVERKLYLGVWEGGYEGGSKTKSRFGQKMQGYGYHVPSRKNHPYKELRGASVHPKDLGLFNYRDFLNDDSLRKTKFFQFFLPNPSRSDGPRTHLLKRTPPAVRPALNYSVMQYWRNTKNKMHFDPVYVLNHFVAPGFPSTMRGARRGVKHRIRSRIAFFVESSTSEKKCLAQAKKRPKIAGTTKTTISLFPFFGATFFFPRDGVGSTLKGREQLWSQLSQKCWNLMGQDKVMELIEKCRELGSTRELIKGIEILIEIILRNRKIPYGYNSYLNEVKKMRSFLSERTKTETSIESVKIKSVYQSASPIAQDISFQPKNRISFRSILSHIVKADVVGVEGIRICCSGRSEGAEISRTECGKYGKTSRNVLEQKIDYAPANVSTPSGILGVKVWISYR</sequence>
<evidence type="ECO:0000256" key="1">
    <source>
        <dbReference type="ARBA" id="ARBA00010761"/>
    </source>
</evidence>
<dbReference type="EMBL" id="KX808253">
    <property type="protein sequence ID" value="ARX11102.1"/>
    <property type="molecule type" value="Genomic_DNA"/>
</dbReference>
<dbReference type="GO" id="GO:0005840">
    <property type="term" value="C:ribosome"/>
    <property type="evidence" value="ECO:0007669"/>
    <property type="project" value="UniProtKB-KW"/>
</dbReference>
<name>A0A1Z1R048_9LILI</name>
<evidence type="ECO:0000256" key="3">
    <source>
        <dbReference type="ARBA" id="ARBA00023274"/>
    </source>
</evidence>
<dbReference type="InterPro" id="IPR001351">
    <property type="entry name" value="Ribosomal_uS3_C"/>
</dbReference>
<dbReference type="InterPro" id="IPR018280">
    <property type="entry name" value="Ribosomal_uS3_CS"/>
</dbReference>